<evidence type="ECO:0000313" key="2">
    <source>
        <dbReference type="Proteomes" id="UP000077266"/>
    </source>
</evidence>
<protein>
    <recommendedName>
        <fullName evidence="3">F-box domain-containing protein</fullName>
    </recommendedName>
</protein>
<gene>
    <name evidence="1" type="ORF">EXIGLDRAFT_839476</name>
</gene>
<dbReference type="AlphaFoldDB" id="A0A165F103"/>
<organism evidence="1 2">
    <name type="scientific">Exidia glandulosa HHB12029</name>
    <dbReference type="NCBI Taxonomy" id="1314781"/>
    <lineage>
        <taxon>Eukaryota</taxon>
        <taxon>Fungi</taxon>
        <taxon>Dikarya</taxon>
        <taxon>Basidiomycota</taxon>
        <taxon>Agaricomycotina</taxon>
        <taxon>Agaricomycetes</taxon>
        <taxon>Auriculariales</taxon>
        <taxon>Exidiaceae</taxon>
        <taxon>Exidia</taxon>
    </lineage>
</organism>
<name>A0A165F103_EXIGL</name>
<evidence type="ECO:0000313" key="1">
    <source>
        <dbReference type="EMBL" id="KZV88130.1"/>
    </source>
</evidence>
<proteinExistence type="predicted"/>
<sequence>MDLASSLPVEIIRRILGMSVDAVDDKYVRLEALATVCHQWRDTILGDGMLWNDVRVTTAATNGQVSTLLRRSARCTLSLDIKGDLDSKSIACAELAIEQYQRVVHLSIVLDTDAWPLEITRRLTDASLWPELQYLALMHHPKDVDQNSILKLRVNAPHLHSIVLYRIDVPNWSTLGEALPNLQNISVEWITSTASLLPVLPRFSALRDLKLLIPHETLGADLTPSFSLPHLHSLEIDAMELRADLLTAIVSSSSPKLASLSVRFHAIDLRQGRIELSAPALKDLRIEYTSVASADLPIPIYFRVVPHALINLDLFGVTDDIAAMAGPSLRKLYLAYTDVDVQSLSSALSHCQHVDRLEFTGLRCTSAIALNPPAIAVLPRLTYAMLARRLGAGEPLDEEVQRLFVRLVPPTVVQMYIIGKPCPSADDLRFVLEDIERLAAPTNLSLGITDGEYFTLTEHLRAYKRMFEIESGAEYLEILLSRPAFCAHIRQLEVEVAHATQILSHCAGSLPLLEKLRIFYPTERNYPSNKAEIRRSLEDLVESVPSPITCPKFKTLRIQVYDSCVPYRVLSPVALGRALVSLFVSQEEVHFESSDSLEWLEW</sequence>
<dbReference type="InParanoid" id="A0A165F103"/>
<dbReference type="Proteomes" id="UP000077266">
    <property type="component" value="Unassembled WGS sequence"/>
</dbReference>
<dbReference type="InterPro" id="IPR032675">
    <property type="entry name" value="LRR_dom_sf"/>
</dbReference>
<evidence type="ECO:0008006" key="3">
    <source>
        <dbReference type="Google" id="ProtNLM"/>
    </source>
</evidence>
<reference evidence="1 2" key="1">
    <citation type="journal article" date="2016" name="Mol. Biol. Evol.">
        <title>Comparative Genomics of Early-Diverging Mushroom-Forming Fungi Provides Insights into the Origins of Lignocellulose Decay Capabilities.</title>
        <authorList>
            <person name="Nagy L.G."/>
            <person name="Riley R."/>
            <person name="Tritt A."/>
            <person name="Adam C."/>
            <person name="Daum C."/>
            <person name="Floudas D."/>
            <person name="Sun H."/>
            <person name="Yadav J.S."/>
            <person name="Pangilinan J."/>
            <person name="Larsson K.H."/>
            <person name="Matsuura K."/>
            <person name="Barry K."/>
            <person name="Labutti K."/>
            <person name="Kuo R."/>
            <person name="Ohm R.A."/>
            <person name="Bhattacharya S.S."/>
            <person name="Shirouzu T."/>
            <person name="Yoshinaga Y."/>
            <person name="Martin F.M."/>
            <person name="Grigoriev I.V."/>
            <person name="Hibbett D.S."/>
        </authorList>
    </citation>
    <scope>NUCLEOTIDE SEQUENCE [LARGE SCALE GENOMIC DNA]</scope>
    <source>
        <strain evidence="1 2">HHB12029</strain>
    </source>
</reference>
<dbReference type="PANTHER" id="PTHR38926:SF5">
    <property type="entry name" value="F-BOX AND LEUCINE-RICH REPEAT PROTEIN 6"/>
    <property type="match status" value="1"/>
</dbReference>
<dbReference type="Gene3D" id="3.80.10.10">
    <property type="entry name" value="Ribonuclease Inhibitor"/>
    <property type="match status" value="1"/>
</dbReference>
<keyword evidence="2" id="KW-1185">Reference proteome</keyword>
<accession>A0A165F103</accession>
<dbReference type="SUPFAM" id="SSF52047">
    <property type="entry name" value="RNI-like"/>
    <property type="match status" value="1"/>
</dbReference>
<dbReference type="EMBL" id="KV426107">
    <property type="protein sequence ID" value="KZV88130.1"/>
    <property type="molecule type" value="Genomic_DNA"/>
</dbReference>
<dbReference type="PANTHER" id="PTHR38926">
    <property type="entry name" value="F-BOX DOMAIN CONTAINING PROTEIN, EXPRESSED"/>
    <property type="match status" value="1"/>
</dbReference>